<accession>A0A8J2LC38</accession>
<evidence type="ECO:0008006" key="5">
    <source>
        <dbReference type="Google" id="ProtNLM"/>
    </source>
</evidence>
<organism evidence="3 4">
    <name type="scientific">Allacma fusca</name>
    <dbReference type="NCBI Taxonomy" id="39272"/>
    <lineage>
        <taxon>Eukaryota</taxon>
        <taxon>Metazoa</taxon>
        <taxon>Ecdysozoa</taxon>
        <taxon>Arthropoda</taxon>
        <taxon>Hexapoda</taxon>
        <taxon>Collembola</taxon>
        <taxon>Symphypleona</taxon>
        <taxon>Sminthuridae</taxon>
        <taxon>Allacma</taxon>
    </lineage>
</organism>
<protein>
    <recommendedName>
        <fullName evidence="5">Dehydrogenase/reductase SDR family member 11</fullName>
    </recommendedName>
</protein>
<dbReference type="Pfam" id="PF00106">
    <property type="entry name" value="adh_short"/>
    <property type="match status" value="1"/>
</dbReference>
<dbReference type="AlphaFoldDB" id="A0A8J2LC38"/>
<reference evidence="3" key="1">
    <citation type="submission" date="2021-06" db="EMBL/GenBank/DDBJ databases">
        <authorList>
            <person name="Hodson N. C."/>
            <person name="Mongue J. A."/>
            <person name="Jaron S. K."/>
        </authorList>
    </citation>
    <scope>NUCLEOTIDE SEQUENCE</scope>
</reference>
<dbReference type="EMBL" id="CAJVCH010554570">
    <property type="protein sequence ID" value="CAG7830154.1"/>
    <property type="molecule type" value="Genomic_DNA"/>
</dbReference>
<name>A0A8J2LC38_9HEXA</name>
<dbReference type="PROSITE" id="PS00061">
    <property type="entry name" value="ADH_SHORT"/>
    <property type="match status" value="1"/>
</dbReference>
<dbReference type="InterPro" id="IPR020904">
    <property type="entry name" value="Sc_DH/Rdtase_CS"/>
</dbReference>
<dbReference type="OrthoDB" id="1933717at2759"/>
<dbReference type="FunFam" id="3.40.50.720:FF:000047">
    <property type="entry name" value="NADP-dependent L-serine/L-allo-threonine dehydrogenase"/>
    <property type="match status" value="1"/>
</dbReference>
<evidence type="ECO:0000256" key="2">
    <source>
        <dbReference type="ARBA" id="ARBA00023002"/>
    </source>
</evidence>
<dbReference type="InterPro" id="IPR002347">
    <property type="entry name" value="SDR_fam"/>
</dbReference>
<dbReference type="Proteomes" id="UP000708208">
    <property type="component" value="Unassembled WGS sequence"/>
</dbReference>
<sequence>MASSSGMSRWANRVALVTGASVGIGAGICASLVEHGMTVVGCARNKDAIQKISDDLRDKGLTGKLIPYKCDVSDETEVNNLFAYIEANHGGVDVCVNNAGFSTHQTLLEINATEMRAMLDVNVVGLVLCAQKSVNSMLARGVHDGHIININSMAGHRISGFLNFYTATKFAVTALNEGLRKEVVAKSRIRVTAISPGAVDTHFAHRIVGEEMAKQMYKTIDTLSVQDIVDALIFALSAPENSQVHDIQIRPTGQKE</sequence>
<keyword evidence="2" id="KW-0560">Oxidoreductase</keyword>
<dbReference type="PANTHER" id="PTHR43115">
    <property type="entry name" value="DEHYDROGENASE/REDUCTASE SDR FAMILY MEMBER 11"/>
    <property type="match status" value="1"/>
</dbReference>
<gene>
    <name evidence="3" type="ORF">AFUS01_LOCUS39980</name>
</gene>
<dbReference type="PANTHER" id="PTHR43115:SF4">
    <property type="entry name" value="DEHYDROGENASE_REDUCTASE SDR FAMILY MEMBER 11"/>
    <property type="match status" value="1"/>
</dbReference>
<evidence type="ECO:0000256" key="1">
    <source>
        <dbReference type="ARBA" id="ARBA00006484"/>
    </source>
</evidence>
<proteinExistence type="inferred from homology"/>
<comment type="similarity">
    <text evidence="1">Belongs to the short-chain dehydrogenases/reductases (SDR) family.</text>
</comment>
<evidence type="ECO:0000313" key="4">
    <source>
        <dbReference type="Proteomes" id="UP000708208"/>
    </source>
</evidence>
<dbReference type="GO" id="GO:0016616">
    <property type="term" value="F:oxidoreductase activity, acting on the CH-OH group of donors, NAD or NADP as acceptor"/>
    <property type="evidence" value="ECO:0007669"/>
    <property type="project" value="UniProtKB-ARBA"/>
</dbReference>
<keyword evidence="4" id="KW-1185">Reference proteome</keyword>
<comment type="caution">
    <text evidence="3">The sequence shown here is derived from an EMBL/GenBank/DDBJ whole genome shotgun (WGS) entry which is preliminary data.</text>
</comment>
<evidence type="ECO:0000313" key="3">
    <source>
        <dbReference type="EMBL" id="CAG7830154.1"/>
    </source>
</evidence>